<evidence type="ECO:0000313" key="1">
    <source>
        <dbReference type="EMBL" id="JAH55097.1"/>
    </source>
</evidence>
<dbReference type="EMBL" id="GBXM01053480">
    <property type="protein sequence ID" value="JAH55097.1"/>
    <property type="molecule type" value="Transcribed_RNA"/>
</dbReference>
<reference evidence="1" key="2">
    <citation type="journal article" date="2015" name="Fish Shellfish Immunol.">
        <title>Early steps in the European eel (Anguilla anguilla)-Vibrio vulnificus interaction in the gills: Role of the RtxA13 toxin.</title>
        <authorList>
            <person name="Callol A."/>
            <person name="Pajuelo D."/>
            <person name="Ebbesson L."/>
            <person name="Teles M."/>
            <person name="MacKenzie S."/>
            <person name="Amaro C."/>
        </authorList>
    </citation>
    <scope>NUCLEOTIDE SEQUENCE</scope>
</reference>
<reference evidence="1" key="1">
    <citation type="submission" date="2014-11" db="EMBL/GenBank/DDBJ databases">
        <authorList>
            <person name="Amaro Gonzalez C."/>
        </authorList>
    </citation>
    <scope>NUCLEOTIDE SEQUENCE</scope>
</reference>
<organism evidence="1">
    <name type="scientific">Anguilla anguilla</name>
    <name type="common">European freshwater eel</name>
    <name type="synonym">Muraena anguilla</name>
    <dbReference type="NCBI Taxonomy" id="7936"/>
    <lineage>
        <taxon>Eukaryota</taxon>
        <taxon>Metazoa</taxon>
        <taxon>Chordata</taxon>
        <taxon>Craniata</taxon>
        <taxon>Vertebrata</taxon>
        <taxon>Euteleostomi</taxon>
        <taxon>Actinopterygii</taxon>
        <taxon>Neopterygii</taxon>
        <taxon>Teleostei</taxon>
        <taxon>Anguilliformes</taxon>
        <taxon>Anguillidae</taxon>
        <taxon>Anguilla</taxon>
    </lineage>
</organism>
<proteinExistence type="predicted"/>
<protein>
    <submittedName>
        <fullName evidence="1">Uncharacterized protein</fullName>
    </submittedName>
</protein>
<name>A0A0E9TNQ1_ANGAN</name>
<sequence length="38" mass="4536">MEYSELSIMASMQYTKLRTTSGMQYPEHYEQYLVQQAV</sequence>
<dbReference type="AlphaFoldDB" id="A0A0E9TNQ1"/>
<accession>A0A0E9TNQ1</accession>